<dbReference type="EMBL" id="NEDJ01000012">
    <property type="protein sequence ID" value="OSP09163.1"/>
    <property type="molecule type" value="Genomic_DNA"/>
</dbReference>
<dbReference type="eggNOG" id="arCOG02838">
    <property type="taxonomic scope" value="Archaea"/>
</dbReference>
<dbReference type="SMART" id="SM01204">
    <property type="entry name" value="FIST_C"/>
    <property type="match status" value="1"/>
</dbReference>
<sequence>MAPPQCVHGCGGNRGMNYKYADTPESIRMAVREVASRDAVEGILLCAAPDDGLDEWLDPFLRELDVSVFGGVFPEVIHDGENKGSGAVICGLSSEPHVTTIRGLSGADPDYTSTLDADLPLDGYETAFVFVDAYATNIQEFIESLFRTYSVELNFIGGGAGTLEAEQHPCLFTNEGIIEDSAVMAAVESPVTLGVEHGWREIAGPFRVTDADGSTLRRLDGQPAFSAYKSAVDEHAESELAADDFFETAKAYPFGIARMDGEQIVRDPFEVTEEGGLDCFGAIPEGEFVHVLKGEPESLIDAARRAKTEARDSDTPVEGLFFFDCISRVLYLEDKFERELSAVKMDDTPMIGALTIGEIANDGYGHLDYYNKTAIVGAVEEI</sequence>
<dbReference type="Pfam" id="PF08495">
    <property type="entry name" value="FIST"/>
    <property type="match status" value="1"/>
</dbReference>
<name>A0A1X4H9A4_HALEZ</name>
<feature type="domain" description="FIST" evidence="1">
    <location>
        <begin position="38"/>
        <end position="223"/>
    </location>
</feature>
<protein>
    <recommendedName>
        <fullName evidence="5">Histidine kinase</fullName>
    </recommendedName>
</protein>
<dbReference type="PANTHER" id="PTHR40252">
    <property type="entry name" value="BLR0328 PROTEIN"/>
    <property type="match status" value="1"/>
</dbReference>
<evidence type="ECO:0000313" key="3">
    <source>
        <dbReference type="EMBL" id="OSP09163.1"/>
    </source>
</evidence>
<feature type="domain" description="FIST C-domain" evidence="2">
    <location>
        <begin position="224"/>
        <end position="362"/>
    </location>
</feature>
<dbReference type="InterPro" id="IPR013702">
    <property type="entry name" value="FIST_domain_N"/>
</dbReference>
<dbReference type="SMART" id="SM00897">
    <property type="entry name" value="FIST"/>
    <property type="match status" value="1"/>
</dbReference>
<dbReference type="STRING" id="1121945.GCA_000421805_03376"/>
<proteinExistence type="predicted"/>
<gene>
    <name evidence="3" type="ORF">B9H04_05345</name>
</gene>
<dbReference type="InterPro" id="IPR019494">
    <property type="entry name" value="FIST_C"/>
</dbReference>
<reference evidence="3 4" key="1">
    <citation type="submission" date="2017-04" db="EMBL/GenBank/DDBJ databases">
        <title>MLSA of the genus Halorubrum.</title>
        <authorList>
            <person name="De La Haba R."/>
            <person name="Sanchez-Porro C."/>
            <person name="Infante-Dominguez C."/>
            <person name="Ventosa A."/>
        </authorList>
    </citation>
    <scope>NUCLEOTIDE SEQUENCE [LARGE SCALE GENOMIC DNA]</scope>
    <source>
        <strain evidence="3 4">DSM 17463</strain>
    </source>
</reference>
<evidence type="ECO:0000259" key="2">
    <source>
        <dbReference type="SMART" id="SM01204"/>
    </source>
</evidence>
<dbReference type="AlphaFoldDB" id="A0A1X4H9A4"/>
<dbReference type="Pfam" id="PF10442">
    <property type="entry name" value="FIST_C"/>
    <property type="match status" value="1"/>
</dbReference>
<comment type="caution">
    <text evidence="3">The sequence shown here is derived from an EMBL/GenBank/DDBJ whole genome shotgun (WGS) entry which is preliminary data.</text>
</comment>
<accession>A0A1X4H9A4</accession>
<organism evidence="3 4">
    <name type="scientific">Halorubrum ezzemoulense DSM 17463</name>
    <dbReference type="NCBI Taxonomy" id="1121945"/>
    <lineage>
        <taxon>Archaea</taxon>
        <taxon>Methanobacteriati</taxon>
        <taxon>Methanobacteriota</taxon>
        <taxon>Stenosarchaea group</taxon>
        <taxon>Halobacteria</taxon>
        <taxon>Halobacteriales</taxon>
        <taxon>Haloferacaceae</taxon>
        <taxon>Halorubrum</taxon>
    </lineage>
</organism>
<evidence type="ECO:0008006" key="5">
    <source>
        <dbReference type="Google" id="ProtNLM"/>
    </source>
</evidence>
<evidence type="ECO:0000313" key="4">
    <source>
        <dbReference type="Proteomes" id="UP000193587"/>
    </source>
</evidence>
<dbReference type="Proteomes" id="UP000193587">
    <property type="component" value="Unassembled WGS sequence"/>
</dbReference>
<dbReference type="PANTHER" id="PTHR40252:SF2">
    <property type="entry name" value="BLR0328 PROTEIN"/>
    <property type="match status" value="1"/>
</dbReference>
<evidence type="ECO:0000259" key="1">
    <source>
        <dbReference type="SMART" id="SM00897"/>
    </source>
</evidence>